<keyword evidence="1" id="KW-0812">Transmembrane</keyword>
<evidence type="ECO:0000313" key="3">
    <source>
        <dbReference type="Proteomes" id="UP001320159"/>
    </source>
</evidence>
<dbReference type="AlphaFoldDB" id="A0AAP2R9V6"/>
<proteinExistence type="predicted"/>
<organism evidence="2 3">
    <name type="scientific">Methanooceanicella nereidis</name>
    <dbReference type="NCBI Taxonomy" id="2052831"/>
    <lineage>
        <taxon>Archaea</taxon>
        <taxon>Methanobacteriati</taxon>
        <taxon>Methanobacteriota</taxon>
        <taxon>Stenosarchaea group</taxon>
        <taxon>Methanomicrobia</taxon>
        <taxon>Methanocellales</taxon>
        <taxon>Methanocellaceae</taxon>
        <taxon>Methanooceanicella</taxon>
    </lineage>
</organism>
<dbReference type="EMBL" id="PGCK01000001">
    <property type="protein sequence ID" value="MCD1293583.1"/>
    <property type="molecule type" value="Genomic_DNA"/>
</dbReference>
<sequence>MDIKFSWWSAVIGLMLLLMILSVIGIVQVNTMDIFWIVVTVACIWAIMRLFFPKDRPQKPGK</sequence>
<dbReference type="RefSeq" id="WP_230739588.1">
    <property type="nucleotide sequence ID" value="NZ_PGCK01000001.1"/>
</dbReference>
<comment type="caution">
    <text evidence="2">The sequence shown here is derived from an EMBL/GenBank/DDBJ whole genome shotgun (WGS) entry which is preliminary data.</text>
</comment>
<feature type="transmembrane region" description="Helical" evidence="1">
    <location>
        <begin position="7"/>
        <end position="28"/>
    </location>
</feature>
<protein>
    <submittedName>
        <fullName evidence="2">Uncharacterized protein</fullName>
    </submittedName>
</protein>
<gene>
    <name evidence="2" type="ORF">CUJ83_01045</name>
</gene>
<reference evidence="2 3" key="1">
    <citation type="submission" date="2017-11" db="EMBL/GenBank/DDBJ databases">
        <title>Isolation and Characterization of Family Methanocellaceae Species from Potential Methane Hydrate Area Offshore Southwestern Taiwan.</title>
        <authorList>
            <person name="Zhang W.-L."/>
            <person name="Chen W.-C."/>
            <person name="Lai M.-C."/>
            <person name="Chen S.-C."/>
        </authorList>
    </citation>
    <scope>NUCLEOTIDE SEQUENCE [LARGE SCALE GENOMIC DNA]</scope>
    <source>
        <strain evidence="2 3">CWC-04</strain>
    </source>
</reference>
<evidence type="ECO:0000256" key="1">
    <source>
        <dbReference type="SAM" id="Phobius"/>
    </source>
</evidence>
<keyword evidence="1" id="KW-1133">Transmembrane helix</keyword>
<name>A0AAP2R9V6_9EURY</name>
<accession>A0AAP2R9V6</accession>
<feature type="transmembrane region" description="Helical" evidence="1">
    <location>
        <begin position="34"/>
        <end position="52"/>
    </location>
</feature>
<evidence type="ECO:0000313" key="2">
    <source>
        <dbReference type="EMBL" id="MCD1293583.1"/>
    </source>
</evidence>
<keyword evidence="1" id="KW-0472">Membrane</keyword>
<keyword evidence="3" id="KW-1185">Reference proteome</keyword>
<dbReference type="Proteomes" id="UP001320159">
    <property type="component" value="Unassembled WGS sequence"/>
</dbReference>